<feature type="chain" id="PRO_5004562547" description="Bifunctional inhibitor/plant lipid transfer protein/seed storage helical domain-containing protein" evidence="1">
    <location>
        <begin position="21"/>
        <end position="164"/>
    </location>
</feature>
<keyword evidence="4" id="KW-1185">Reference proteome</keyword>
<organism evidence="3 4">
    <name type="scientific">Genlisea aurea</name>
    <dbReference type="NCBI Taxonomy" id="192259"/>
    <lineage>
        <taxon>Eukaryota</taxon>
        <taxon>Viridiplantae</taxon>
        <taxon>Streptophyta</taxon>
        <taxon>Embryophyta</taxon>
        <taxon>Tracheophyta</taxon>
        <taxon>Spermatophyta</taxon>
        <taxon>Magnoliopsida</taxon>
        <taxon>eudicotyledons</taxon>
        <taxon>Gunneridae</taxon>
        <taxon>Pentapetalae</taxon>
        <taxon>asterids</taxon>
        <taxon>lamiids</taxon>
        <taxon>Lamiales</taxon>
        <taxon>Lentibulariaceae</taxon>
        <taxon>Genlisea</taxon>
    </lineage>
</organism>
<name>S8DUX7_9LAMI</name>
<evidence type="ECO:0000256" key="1">
    <source>
        <dbReference type="SAM" id="SignalP"/>
    </source>
</evidence>
<dbReference type="SUPFAM" id="SSF47699">
    <property type="entry name" value="Bifunctional inhibitor/lipid-transfer protein/seed storage 2S albumin"/>
    <property type="match status" value="1"/>
</dbReference>
<dbReference type="Proteomes" id="UP000015453">
    <property type="component" value="Unassembled WGS sequence"/>
</dbReference>
<evidence type="ECO:0000313" key="4">
    <source>
        <dbReference type="Proteomes" id="UP000015453"/>
    </source>
</evidence>
<dbReference type="Gene3D" id="1.10.110.10">
    <property type="entry name" value="Plant lipid-transfer and hydrophobic proteins"/>
    <property type="match status" value="1"/>
</dbReference>
<dbReference type="InterPro" id="IPR016140">
    <property type="entry name" value="Bifunc_inhib/LTP/seed_store"/>
</dbReference>
<feature type="signal peptide" evidence="1">
    <location>
        <begin position="1"/>
        <end position="20"/>
    </location>
</feature>
<dbReference type="AlphaFoldDB" id="S8DUX7"/>
<keyword evidence="1" id="KW-0732">Signal</keyword>
<dbReference type="InterPro" id="IPR036312">
    <property type="entry name" value="Bifun_inhib/LTP/seed_sf"/>
</dbReference>
<dbReference type="Pfam" id="PF00234">
    <property type="entry name" value="Tryp_alpha_amyl"/>
    <property type="match status" value="1"/>
</dbReference>
<accession>S8DUX7</accession>
<dbReference type="OrthoDB" id="1890443at2759"/>
<evidence type="ECO:0000313" key="3">
    <source>
        <dbReference type="EMBL" id="EPS63707.1"/>
    </source>
</evidence>
<dbReference type="EMBL" id="AUSU01005306">
    <property type="protein sequence ID" value="EPS63707.1"/>
    <property type="molecule type" value="Genomic_DNA"/>
</dbReference>
<comment type="caution">
    <text evidence="3">The sequence shown here is derived from an EMBL/GenBank/DDBJ whole genome shotgun (WGS) entry which is preliminary data.</text>
</comment>
<proteinExistence type="predicted"/>
<protein>
    <recommendedName>
        <fullName evidence="2">Bifunctional inhibitor/plant lipid transfer protein/seed storage helical domain-containing protein</fullName>
    </recommendedName>
</protein>
<evidence type="ECO:0000259" key="2">
    <source>
        <dbReference type="Pfam" id="PF00234"/>
    </source>
</evidence>
<reference evidence="3 4" key="1">
    <citation type="journal article" date="2013" name="BMC Genomics">
        <title>The miniature genome of a carnivorous plant Genlisea aurea contains a low number of genes and short non-coding sequences.</title>
        <authorList>
            <person name="Leushkin E.V."/>
            <person name="Sutormin R.A."/>
            <person name="Nabieva E.R."/>
            <person name="Penin A.A."/>
            <person name="Kondrashov A.S."/>
            <person name="Logacheva M.D."/>
        </authorList>
    </citation>
    <scope>NUCLEOTIDE SEQUENCE [LARGE SCALE GENOMIC DNA]</scope>
</reference>
<sequence>MAGLLRVATAVVMMVMTIYAAESLSEEHGHHDPCRDFELAIVPCLLDSIAVPSPPSPPHTPSPIPSPVPSPIPSPPVNPFYGWCCSGLKFINYCVAEKPRNTVNDCFDLQEFLEDKLRNPFYKNVNQTFLQQLPASCNVSLPFQISTSYNCASAHSSGDLTVDP</sequence>
<feature type="domain" description="Bifunctional inhibitor/plant lipid transfer protein/seed storage helical" evidence="2">
    <location>
        <begin position="83"/>
        <end position="151"/>
    </location>
</feature>
<gene>
    <name evidence="3" type="ORF">M569_11077</name>
</gene>